<dbReference type="Proteomes" id="UP000267027">
    <property type="component" value="Unassembled WGS sequence"/>
</dbReference>
<accession>A0A0R3PYF9</accession>
<dbReference type="EMBL" id="UYYA01004695">
    <property type="protein sequence ID" value="VDM63039.1"/>
    <property type="molecule type" value="Genomic_DNA"/>
</dbReference>
<proteinExistence type="predicted"/>
<gene>
    <name evidence="1" type="ORF">ACOC_LOCUS11454</name>
</gene>
<organism evidence="3">
    <name type="scientific">Angiostrongylus costaricensis</name>
    <name type="common">Nematode worm</name>
    <dbReference type="NCBI Taxonomy" id="334426"/>
    <lineage>
        <taxon>Eukaryota</taxon>
        <taxon>Metazoa</taxon>
        <taxon>Ecdysozoa</taxon>
        <taxon>Nematoda</taxon>
        <taxon>Chromadorea</taxon>
        <taxon>Rhabditida</taxon>
        <taxon>Rhabditina</taxon>
        <taxon>Rhabditomorpha</taxon>
        <taxon>Strongyloidea</taxon>
        <taxon>Metastrongylidae</taxon>
        <taxon>Angiostrongylus</taxon>
    </lineage>
</organism>
<evidence type="ECO:0000313" key="3">
    <source>
        <dbReference type="WBParaSite" id="ACOC_0001145301-mRNA-1"/>
    </source>
</evidence>
<protein>
    <submittedName>
        <fullName evidence="3">Ephrin RBD domain-containing protein</fullName>
    </submittedName>
</protein>
<name>A0A0R3PYF9_ANGCS</name>
<dbReference type="AlphaFoldDB" id="A0A0R3PYF9"/>
<evidence type="ECO:0000313" key="2">
    <source>
        <dbReference type="Proteomes" id="UP000267027"/>
    </source>
</evidence>
<reference evidence="3" key="1">
    <citation type="submission" date="2017-02" db="UniProtKB">
        <authorList>
            <consortium name="WormBaseParasite"/>
        </authorList>
    </citation>
    <scope>IDENTIFICATION</scope>
</reference>
<evidence type="ECO:0000313" key="1">
    <source>
        <dbReference type="EMBL" id="VDM63039.1"/>
    </source>
</evidence>
<reference evidence="1 2" key="2">
    <citation type="submission" date="2018-11" db="EMBL/GenBank/DDBJ databases">
        <authorList>
            <consortium name="Pathogen Informatics"/>
        </authorList>
    </citation>
    <scope>NUCLEOTIDE SEQUENCE [LARGE SCALE GENOMIC DNA]</scope>
    <source>
        <strain evidence="1 2">Costa Rica</strain>
    </source>
</reference>
<dbReference type="WBParaSite" id="ACOC_0001145301-mRNA-1">
    <property type="protein sequence ID" value="ACOC_0001145301-mRNA-1"/>
    <property type="gene ID" value="ACOC_0001145301"/>
</dbReference>
<sequence>MPEHSTHANLHTLLEAVDRIRFHVIKLQEATIRKTGICQLNNGILVIRREKVPARNVSGKGFIVHRTLSMFSTRTRSFSRALPSSVFNCCVIKKITVINCSSPTGTTDEYELDAFYYQLGEVVHNDKVYYKFVVNARIGTANESEYRIGNFGLKGEG</sequence>
<keyword evidence="2" id="KW-1185">Reference proteome</keyword>